<evidence type="ECO:0000313" key="2">
    <source>
        <dbReference type="Proteomes" id="UP000838686"/>
    </source>
</evidence>
<proteinExistence type="predicted"/>
<keyword evidence="2" id="KW-1185">Reference proteome</keyword>
<comment type="caution">
    <text evidence="1">The sequence shown here is derived from an EMBL/GenBank/DDBJ whole genome shotgun (WGS) entry which is preliminary data.</text>
</comment>
<protein>
    <submittedName>
        <fullName evidence="1">Uncharacterized protein</fullName>
    </submittedName>
</protein>
<sequence>MLDFEFEIIDENTINLRYQYGGEWLTFNLFLREGDWILHPFQGILLQNRDMCRLVVTDLLQNKTFHMMLAKQHITLSSVRSSVDLGQAAAPTIDSGDRGDRRRYQPQDEISDFIQEHSLETIHQMELELLGRRKTLYSEILQRMFMDGINPSDEEFLAIQNIVRAYSDAMSRLSGDSESSNQDSKRRW</sequence>
<dbReference type="RefSeq" id="WP_236343102.1">
    <property type="nucleotide sequence ID" value="NZ_CAKMMF010000014.1"/>
</dbReference>
<reference evidence="1" key="1">
    <citation type="submission" date="2022-01" db="EMBL/GenBank/DDBJ databases">
        <authorList>
            <person name="Criscuolo A."/>
        </authorList>
    </citation>
    <scope>NUCLEOTIDE SEQUENCE</scope>
    <source>
        <strain evidence="1">CIP111893</strain>
    </source>
</reference>
<evidence type="ECO:0000313" key="1">
    <source>
        <dbReference type="EMBL" id="CAH1207846.1"/>
    </source>
</evidence>
<accession>A0ABN8GKP5</accession>
<name>A0ABN8GKP5_9BACL</name>
<dbReference type="EMBL" id="CAKMMF010000014">
    <property type="protein sequence ID" value="CAH1207846.1"/>
    <property type="molecule type" value="Genomic_DNA"/>
</dbReference>
<gene>
    <name evidence="1" type="ORF">PAECIP111893_02795</name>
</gene>
<dbReference type="Proteomes" id="UP000838686">
    <property type="component" value="Unassembled WGS sequence"/>
</dbReference>
<organism evidence="1 2">
    <name type="scientific">Paenibacillus plantiphilus</name>
    <dbReference type="NCBI Taxonomy" id="2905650"/>
    <lineage>
        <taxon>Bacteria</taxon>
        <taxon>Bacillati</taxon>
        <taxon>Bacillota</taxon>
        <taxon>Bacilli</taxon>
        <taxon>Bacillales</taxon>
        <taxon>Paenibacillaceae</taxon>
        <taxon>Paenibacillus</taxon>
    </lineage>
</organism>